<dbReference type="RefSeq" id="WP_094253554.1">
    <property type="nucleotide sequence ID" value="NZ_JBHLXL010000002.1"/>
</dbReference>
<dbReference type="GO" id="GO:0022857">
    <property type="term" value="F:transmembrane transporter activity"/>
    <property type="evidence" value="ECO:0007669"/>
    <property type="project" value="InterPro"/>
</dbReference>
<feature type="transmembrane region" description="Helical" evidence="7">
    <location>
        <begin position="174"/>
        <end position="192"/>
    </location>
</feature>
<feature type="transmembrane region" description="Helical" evidence="7">
    <location>
        <begin position="198"/>
        <end position="217"/>
    </location>
</feature>
<feature type="transmembrane region" description="Helical" evidence="7">
    <location>
        <begin position="118"/>
        <end position="139"/>
    </location>
</feature>
<feature type="transmembrane region" description="Helical" evidence="7">
    <location>
        <begin position="145"/>
        <end position="162"/>
    </location>
</feature>
<dbReference type="PANTHER" id="PTHR34390:SF2">
    <property type="entry name" value="SUCCINATE TRANSPORTER SUBUNIT YJJP-RELATED"/>
    <property type="match status" value="1"/>
</dbReference>
<evidence type="ECO:0000256" key="4">
    <source>
        <dbReference type="ARBA" id="ARBA00022989"/>
    </source>
</evidence>
<evidence type="ECO:0000256" key="3">
    <source>
        <dbReference type="ARBA" id="ARBA00022692"/>
    </source>
</evidence>
<evidence type="ECO:0000256" key="6">
    <source>
        <dbReference type="ARBA" id="ARBA00034125"/>
    </source>
</evidence>
<comment type="subcellular location">
    <subcellularLocation>
        <location evidence="1">Cell membrane</location>
        <topology evidence="1">Multi-pass membrane protein</topology>
    </subcellularLocation>
</comment>
<dbReference type="InterPro" id="IPR010619">
    <property type="entry name" value="ThrE-like_N"/>
</dbReference>
<feature type="domain" description="Threonine/serine exporter-like N-terminal" evidence="8">
    <location>
        <begin position="14"/>
        <end position="252"/>
    </location>
</feature>
<proteinExistence type="inferred from homology"/>
<dbReference type="OrthoDB" id="9813917at2"/>
<keyword evidence="4 7" id="KW-1133">Transmembrane helix</keyword>
<keyword evidence="2" id="KW-1003">Cell membrane</keyword>
<evidence type="ECO:0000256" key="5">
    <source>
        <dbReference type="ARBA" id="ARBA00023136"/>
    </source>
</evidence>
<keyword evidence="3 7" id="KW-0812">Transmembrane</keyword>
<dbReference type="EMBL" id="NOII01000011">
    <property type="protein sequence ID" value="OYD56538.1"/>
    <property type="molecule type" value="Genomic_DNA"/>
</dbReference>
<name>A0A235F5N9_9BACL</name>
<evidence type="ECO:0000256" key="1">
    <source>
        <dbReference type="ARBA" id="ARBA00004651"/>
    </source>
</evidence>
<protein>
    <recommendedName>
        <fullName evidence="8">Threonine/serine exporter-like N-terminal domain-containing protein</fullName>
    </recommendedName>
</protein>
<keyword evidence="5 7" id="KW-0472">Membrane</keyword>
<evidence type="ECO:0000313" key="9">
    <source>
        <dbReference type="EMBL" id="OYD56538.1"/>
    </source>
</evidence>
<sequence>MEMEQDFTYDIMGVCLLAGKIMLESGAETYRVEDTMMRIAASFGIAESHPYVTPTGILFSVEAEEPTKTKLIRIMERTTDLEKVAQVNGISRRISAGEMSVGEAYTALKAIGASKSTYSYAVQVLAAAVASGCFLIMFKGSWGDFIPAFLAGGIGFMALLYFHNLVPIKFFSEFSASLLIGLLALLFVKTGIGSDMDIIIIGSVMPLVPGLLITNAVRDLMAGHLISGLAKGADAFLTAFAIGSGIAVIFSIM</sequence>
<evidence type="ECO:0000313" key="10">
    <source>
        <dbReference type="Proteomes" id="UP000215059"/>
    </source>
</evidence>
<keyword evidence="10" id="KW-1185">Reference proteome</keyword>
<evidence type="ECO:0000256" key="7">
    <source>
        <dbReference type="SAM" id="Phobius"/>
    </source>
</evidence>
<dbReference type="GO" id="GO:0015744">
    <property type="term" value="P:succinate transport"/>
    <property type="evidence" value="ECO:0007669"/>
    <property type="project" value="TreeGrafter"/>
</dbReference>
<evidence type="ECO:0000259" key="8">
    <source>
        <dbReference type="Pfam" id="PF06738"/>
    </source>
</evidence>
<dbReference type="InterPro" id="IPR050539">
    <property type="entry name" value="ThrE_Dicarb/AminoAcid_Exp"/>
</dbReference>
<gene>
    <name evidence="9" type="ORF">CGZ90_16125</name>
</gene>
<evidence type="ECO:0000256" key="2">
    <source>
        <dbReference type="ARBA" id="ARBA00022475"/>
    </source>
</evidence>
<feature type="transmembrane region" description="Helical" evidence="7">
    <location>
        <begin position="229"/>
        <end position="252"/>
    </location>
</feature>
<dbReference type="Proteomes" id="UP000215059">
    <property type="component" value="Unassembled WGS sequence"/>
</dbReference>
<dbReference type="AlphaFoldDB" id="A0A235F5N9"/>
<dbReference type="Pfam" id="PF06738">
    <property type="entry name" value="ThrE"/>
    <property type="match status" value="1"/>
</dbReference>
<dbReference type="PANTHER" id="PTHR34390">
    <property type="entry name" value="UPF0442 PROTEIN YJJB-RELATED"/>
    <property type="match status" value="1"/>
</dbReference>
<accession>A0A235F5N9</accession>
<dbReference type="GO" id="GO:0005886">
    <property type="term" value="C:plasma membrane"/>
    <property type="evidence" value="ECO:0007669"/>
    <property type="project" value="UniProtKB-SubCell"/>
</dbReference>
<organism evidence="9 10">
    <name type="scientific">Fictibacillus aquaticus</name>
    <dbReference type="NCBI Taxonomy" id="2021314"/>
    <lineage>
        <taxon>Bacteria</taxon>
        <taxon>Bacillati</taxon>
        <taxon>Bacillota</taxon>
        <taxon>Bacilli</taxon>
        <taxon>Bacillales</taxon>
        <taxon>Fictibacillaceae</taxon>
        <taxon>Fictibacillus</taxon>
    </lineage>
</organism>
<reference evidence="9 10" key="1">
    <citation type="submission" date="2017-07" db="EMBL/GenBank/DDBJ databases">
        <title>Fictibacillus sp. nov. GDSW-R2A3 Genome sequencing and assembly.</title>
        <authorList>
            <person name="Mayilraj S."/>
        </authorList>
    </citation>
    <scope>NUCLEOTIDE SEQUENCE [LARGE SCALE GENOMIC DNA]</scope>
    <source>
        <strain evidence="9 10">GDSW-R2A3</strain>
    </source>
</reference>
<comment type="similarity">
    <text evidence="6">Belongs to the ThrE exporter (TC 2.A.79) family.</text>
</comment>
<comment type="caution">
    <text evidence="9">The sequence shown here is derived from an EMBL/GenBank/DDBJ whole genome shotgun (WGS) entry which is preliminary data.</text>
</comment>